<dbReference type="GO" id="GO:0006355">
    <property type="term" value="P:regulation of DNA-templated transcription"/>
    <property type="evidence" value="ECO:0007669"/>
    <property type="project" value="InterPro"/>
</dbReference>
<dbReference type="InterPro" id="IPR035965">
    <property type="entry name" value="PAS-like_dom_sf"/>
</dbReference>
<dbReference type="SMART" id="SM00387">
    <property type="entry name" value="HATPase_c"/>
    <property type="match status" value="1"/>
</dbReference>
<dbReference type="InterPro" id="IPR013767">
    <property type="entry name" value="PAS_fold"/>
</dbReference>
<dbReference type="Pfam" id="PF13426">
    <property type="entry name" value="PAS_9"/>
    <property type="match status" value="1"/>
</dbReference>
<feature type="domain" description="PAC" evidence="13">
    <location>
        <begin position="65"/>
        <end position="124"/>
    </location>
</feature>
<dbReference type="InterPro" id="IPR029016">
    <property type="entry name" value="GAF-like_dom_sf"/>
</dbReference>
<keyword evidence="7" id="KW-0067">ATP-binding</keyword>
<dbReference type="SMART" id="SM00091">
    <property type="entry name" value="PAS"/>
    <property type="match status" value="3"/>
</dbReference>
<dbReference type="InterPro" id="IPR005467">
    <property type="entry name" value="His_kinase_dom"/>
</dbReference>
<comment type="function">
    <text evidence="9">Putative oxygen sensor; modulates the activity of FixJ, a transcriptional activator of nitrogen fixation fixK gene. FixL probably acts as a kinase that phosphorylates FixJ.</text>
</comment>
<dbReference type="Gene3D" id="3.30.450.40">
    <property type="match status" value="1"/>
</dbReference>
<dbReference type="Pfam" id="PF13185">
    <property type="entry name" value="GAF_2"/>
    <property type="match status" value="1"/>
</dbReference>
<protein>
    <recommendedName>
        <fullName evidence="10">Sensor protein FixL</fullName>
        <ecNumber evidence="2">2.7.13.3</ecNumber>
    </recommendedName>
</protein>
<dbReference type="SMART" id="SM00388">
    <property type="entry name" value="HisKA"/>
    <property type="match status" value="1"/>
</dbReference>
<keyword evidence="8" id="KW-0902">Two-component regulatory system</keyword>
<keyword evidence="5" id="KW-0547">Nucleotide-binding</keyword>
<proteinExistence type="predicted"/>
<dbReference type="CDD" id="cd00075">
    <property type="entry name" value="HATPase"/>
    <property type="match status" value="1"/>
</dbReference>
<dbReference type="NCBIfam" id="TIGR00229">
    <property type="entry name" value="sensory_box"/>
    <property type="match status" value="3"/>
</dbReference>
<feature type="domain" description="PAS" evidence="12">
    <location>
        <begin position="287"/>
        <end position="356"/>
    </location>
</feature>
<dbReference type="InterPro" id="IPR003018">
    <property type="entry name" value="GAF"/>
</dbReference>
<keyword evidence="6" id="KW-0418">Kinase</keyword>
<sequence>MRAIVDGAVDGIITIDQQGMIESCNPSGLCMFGYEASELIGQNVSCLMPKTFAVDHDRHLSDYARTGEKKIIGVGRELVGQKKDGTTFPMKLSISEIRVSGRRLYVGIVHDLTERDRLQSQLRGRNRVLENLAKGQSLEEVLGDLIEVGGASRPDLIGSVHVLDQRTGCLRHGASRRLPAFYLEAIDGIVPGPKVGSCGTSAFTGQRVIVEDINTDPLWEDYRDLAVRANLRACWSEPIFDSSKKIVGTFAIYYTEPRTPDTTDLDFVLDSAKLAAIAIERACSDDMLRQMATILDSTEDAIILKNLDGVIEKWNEGAERLYGFSNDEAVGQSIKMLIPEDRTYELDANAERLRQGERIEHFETVRVTKDGRRIHVSSSISPVRDSAGNLSHVVEIQNDISYRKRSEAIIRENERKLSTLLNSLPGAVFRVANDGDFTFEFVSDGCLEVFGYAASELTNARMVILPEDMPKVSDTIARSLEERKPFDYVHRIRHRNGEIRWVWPKGQGVYDDNGELLAIEGFISDVTELHESREQLVQSGRLAAVGQMISAIAHESRNALQRIQVGTDMLELEFGDDSDAHDDLQRINRAKDDLLHLFEDLRTYAAPIQLDVCPTNVAEVWQQAWTNLEVSRAGRNVELIEESCDVDLTCCIDAFRIQQVFRNLFENALAACSDPARIIVSCHDSDLEGAQDVCITVRDNGPGLSDEQKKRIFEAFFKTKSKGTGLGMAIAQRIVQAHQGKIAVTEAKDGGAEFLIILPRIFK</sequence>
<dbReference type="Gene3D" id="1.10.287.130">
    <property type="match status" value="1"/>
</dbReference>
<dbReference type="CDD" id="cd00130">
    <property type="entry name" value="PAS"/>
    <property type="match status" value="3"/>
</dbReference>
<evidence type="ECO:0000259" key="12">
    <source>
        <dbReference type="PROSITE" id="PS50112"/>
    </source>
</evidence>
<accession>A0A5C6ED50</accession>
<evidence type="ECO:0000313" key="15">
    <source>
        <dbReference type="Proteomes" id="UP000317977"/>
    </source>
</evidence>
<evidence type="ECO:0000256" key="6">
    <source>
        <dbReference type="ARBA" id="ARBA00022777"/>
    </source>
</evidence>
<feature type="domain" description="PAC" evidence="13">
    <location>
        <begin position="360"/>
        <end position="412"/>
    </location>
</feature>
<dbReference type="InterPro" id="IPR004358">
    <property type="entry name" value="Sig_transdc_His_kin-like_C"/>
</dbReference>
<evidence type="ECO:0000259" key="13">
    <source>
        <dbReference type="PROSITE" id="PS50113"/>
    </source>
</evidence>
<evidence type="ECO:0000256" key="1">
    <source>
        <dbReference type="ARBA" id="ARBA00000085"/>
    </source>
</evidence>
<name>A0A5C6ED50_9BACT</name>
<dbReference type="Pfam" id="PF08447">
    <property type="entry name" value="PAS_3"/>
    <property type="match status" value="1"/>
</dbReference>
<dbReference type="InterPro" id="IPR003661">
    <property type="entry name" value="HisK_dim/P_dom"/>
</dbReference>
<dbReference type="SUPFAM" id="SSF55785">
    <property type="entry name" value="PYP-like sensor domain (PAS domain)"/>
    <property type="match status" value="3"/>
</dbReference>
<dbReference type="Pfam" id="PF00512">
    <property type="entry name" value="HisKA"/>
    <property type="match status" value="1"/>
</dbReference>
<reference evidence="14 15" key="1">
    <citation type="submission" date="2019-02" db="EMBL/GenBank/DDBJ databases">
        <title>Deep-cultivation of Planctomycetes and their phenomic and genomic characterization uncovers novel biology.</title>
        <authorList>
            <person name="Wiegand S."/>
            <person name="Jogler M."/>
            <person name="Boedeker C."/>
            <person name="Pinto D."/>
            <person name="Vollmers J."/>
            <person name="Rivas-Marin E."/>
            <person name="Kohn T."/>
            <person name="Peeters S.H."/>
            <person name="Heuer A."/>
            <person name="Rast P."/>
            <person name="Oberbeckmann S."/>
            <person name="Bunk B."/>
            <person name="Jeske O."/>
            <person name="Meyerdierks A."/>
            <person name="Storesund J.E."/>
            <person name="Kallscheuer N."/>
            <person name="Luecker S."/>
            <person name="Lage O.M."/>
            <person name="Pohl T."/>
            <person name="Merkel B.J."/>
            <person name="Hornburger P."/>
            <person name="Mueller R.-W."/>
            <person name="Bruemmer F."/>
            <person name="Labrenz M."/>
            <person name="Spormann A.M."/>
            <person name="Op Den Camp H."/>
            <person name="Overmann J."/>
            <person name="Amann R."/>
            <person name="Jetten M.S.M."/>
            <person name="Mascher T."/>
            <person name="Medema M.H."/>
            <person name="Devos D.P."/>
            <person name="Kaster A.-K."/>
            <person name="Ovreas L."/>
            <person name="Rohde M."/>
            <person name="Galperin M.Y."/>
            <person name="Jogler C."/>
        </authorList>
    </citation>
    <scope>NUCLEOTIDE SEQUENCE [LARGE SCALE GENOMIC DNA]</scope>
    <source>
        <strain evidence="14 15">Poly59</strain>
    </source>
</reference>
<evidence type="ECO:0000256" key="2">
    <source>
        <dbReference type="ARBA" id="ARBA00012438"/>
    </source>
</evidence>
<dbReference type="Gene3D" id="3.30.565.10">
    <property type="entry name" value="Histidine kinase-like ATPase, C-terminal domain"/>
    <property type="match status" value="1"/>
</dbReference>
<evidence type="ECO:0000256" key="4">
    <source>
        <dbReference type="ARBA" id="ARBA00022679"/>
    </source>
</evidence>
<organism evidence="14 15">
    <name type="scientific">Rubripirellula reticaptiva</name>
    <dbReference type="NCBI Taxonomy" id="2528013"/>
    <lineage>
        <taxon>Bacteria</taxon>
        <taxon>Pseudomonadati</taxon>
        <taxon>Planctomycetota</taxon>
        <taxon>Planctomycetia</taxon>
        <taxon>Pirellulales</taxon>
        <taxon>Pirellulaceae</taxon>
        <taxon>Rubripirellula</taxon>
    </lineage>
</organism>
<dbReference type="Pfam" id="PF02518">
    <property type="entry name" value="HATPase_c"/>
    <property type="match status" value="1"/>
</dbReference>
<keyword evidence="15" id="KW-1185">Reference proteome</keyword>
<dbReference type="EMBL" id="SJPX01000006">
    <property type="protein sequence ID" value="TWU46848.1"/>
    <property type="molecule type" value="Genomic_DNA"/>
</dbReference>
<evidence type="ECO:0000256" key="10">
    <source>
        <dbReference type="ARBA" id="ARBA00070616"/>
    </source>
</evidence>
<dbReference type="PROSITE" id="PS50112">
    <property type="entry name" value="PAS"/>
    <property type="match status" value="3"/>
</dbReference>
<dbReference type="Gene3D" id="3.30.450.20">
    <property type="entry name" value="PAS domain"/>
    <property type="match status" value="3"/>
</dbReference>
<dbReference type="InterPro" id="IPR003594">
    <property type="entry name" value="HATPase_dom"/>
</dbReference>
<dbReference type="PANTHER" id="PTHR43065">
    <property type="entry name" value="SENSOR HISTIDINE KINASE"/>
    <property type="match status" value="1"/>
</dbReference>
<dbReference type="SUPFAM" id="SSF55781">
    <property type="entry name" value="GAF domain-like"/>
    <property type="match status" value="1"/>
</dbReference>
<evidence type="ECO:0000256" key="7">
    <source>
        <dbReference type="ARBA" id="ARBA00022840"/>
    </source>
</evidence>
<feature type="domain" description="PAS" evidence="12">
    <location>
        <begin position="413"/>
        <end position="483"/>
    </location>
</feature>
<dbReference type="InterPro" id="IPR001610">
    <property type="entry name" value="PAC"/>
</dbReference>
<dbReference type="PANTHER" id="PTHR43065:SF10">
    <property type="entry name" value="PEROXIDE STRESS-ACTIVATED HISTIDINE KINASE MAK3"/>
    <property type="match status" value="1"/>
</dbReference>
<keyword evidence="4 14" id="KW-0808">Transferase</keyword>
<dbReference type="SUPFAM" id="SSF47384">
    <property type="entry name" value="Homodimeric domain of signal transducing histidine kinase"/>
    <property type="match status" value="1"/>
</dbReference>
<feature type="domain" description="PAS" evidence="12">
    <location>
        <begin position="1"/>
        <end position="43"/>
    </location>
</feature>
<dbReference type="AlphaFoldDB" id="A0A5C6ED50"/>
<evidence type="ECO:0000256" key="3">
    <source>
        <dbReference type="ARBA" id="ARBA00022553"/>
    </source>
</evidence>
<evidence type="ECO:0000256" key="8">
    <source>
        <dbReference type="ARBA" id="ARBA00023012"/>
    </source>
</evidence>
<dbReference type="FunFam" id="3.30.450.20:FF:000060">
    <property type="entry name" value="Sensor protein FixL"/>
    <property type="match status" value="1"/>
</dbReference>
<evidence type="ECO:0000313" key="14">
    <source>
        <dbReference type="EMBL" id="TWU46848.1"/>
    </source>
</evidence>
<dbReference type="GO" id="GO:0005524">
    <property type="term" value="F:ATP binding"/>
    <property type="evidence" value="ECO:0007669"/>
    <property type="project" value="UniProtKB-KW"/>
</dbReference>
<comment type="catalytic activity">
    <reaction evidence="1">
        <text>ATP + protein L-histidine = ADP + protein N-phospho-L-histidine.</text>
        <dbReference type="EC" id="2.7.13.3"/>
    </reaction>
</comment>
<gene>
    <name evidence="14" type="primary">fixL_4</name>
    <name evidence="14" type="ORF">Poly59_58210</name>
</gene>
<dbReference type="InterPro" id="IPR036097">
    <property type="entry name" value="HisK_dim/P_sf"/>
</dbReference>
<dbReference type="PRINTS" id="PR00344">
    <property type="entry name" value="BCTRLSENSOR"/>
</dbReference>
<dbReference type="EC" id="2.7.13.3" evidence="2"/>
<dbReference type="PROSITE" id="PS50109">
    <property type="entry name" value="HIS_KIN"/>
    <property type="match status" value="1"/>
</dbReference>
<evidence type="ECO:0000259" key="11">
    <source>
        <dbReference type="PROSITE" id="PS50109"/>
    </source>
</evidence>
<comment type="caution">
    <text evidence="14">The sequence shown here is derived from an EMBL/GenBank/DDBJ whole genome shotgun (WGS) entry which is preliminary data.</text>
</comment>
<dbReference type="Proteomes" id="UP000317977">
    <property type="component" value="Unassembled WGS sequence"/>
</dbReference>
<dbReference type="SMART" id="SM00086">
    <property type="entry name" value="PAC"/>
    <property type="match status" value="3"/>
</dbReference>
<dbReference type="GO" id="GO:0000155">
    <property type="term" value="F:phosphorelay sensor kinase activity"/>
    <property type="evidence" value="ECO:0007669"/>
    <property type="project" value="InterPro"/>
</dbReference>
<keyword evidence="3" id="KW-0597">Phosphoprotein</keyword>
<dbReference type="SUPFAM" id="SSF55874">
    <property type="entry name" value="ATPase domain of HSP90 chaperone/DNA topoisomerase II/histidine kinase"/>
    <property type="match status" value="1"/>
</dbReference>
<dbReference type="InterPro" id="IPR036890">
    <property type="entry name" value="HATPase_C_sf"/>
</dbReference>
<evidence type="ECO:0000256" key="5">
    <source>
        <dbReference type="ARBA" id="ARBA00022741"/>
    </source>
</evidence>
<feature type="domain" description="Histidine kinase" evidence="11">
    <location>
        <begin position="551"/>
        <end position="762"/>
    </location>
</feature>
<dbReference type="InterPro" id="IPR000014">
    <property type="entry name" value="PAS"/>
</dbReference>
<dbReference type="InterPro" id="IPR013655">
    <property type="entry name" value="PAS_fold_3"/>
</dbReference>
<dbReference type="Pfam" id="PF00989">
    <property type="entry name" value="PAS"/>
    <property type="match status" value="1"/>
</dbReference>
<dbReference type="SMART" id="SM00065">
    <property type="entry name" value="GAF"/>
    <property type="match status" value="1"/>
</dbReference>
<dbReference type="PROSITE" id="PS50113">
    <property type="entry name" value="PAC"/>
    <property type="match status" value="3"/>
</dbReference>
<evidence type="ECO:0000256" key="9">
    <source>
        <dbReference type="ARBA" id="ARBA00059827"/>
    </source>
</evidence>
<feature type="domain" description="PAC" evidence="13">
    <location>
        <begin position="486"/>
        <end position="538"/>
    </location>
</feature>
<dbReference type="InterPro" id="IPR000700">
    <property type="entry name" value="PAS-assoc_C"/>
</dbReference>